<evidence type="ECO:0000256" key="1">
    <source>
        <dbReference type="SAM" id="MobiDB-lite"/>
    </source>
</evidence>
<feature type="region of interest" description="Disordered" evidence="1">
    <location>
        <begin position="552"/>
        <end position="571"/>
    </location>
</feature>
<evidence type="ECO:0000313" key="3">
    <source>
        <dbReference type="Proteomes" id="UP001221757"/>
    </source>
</evidence>
<feature type="compositionally biased region" description="Low complexity" evidence="1">
    <location>
        <begin position="379"/>
        <end position="391"/>
    </location>
</feature>
<dbReference type="AlphaFoldDB" id="A0AAD7DGR3"/>
<dbReference type="EMBL" id="JARKIE010000074">
    <property type="protein sequence ID" value="KAJ7689142.1"/>
    <property type="molecule type" value="Genomic_DNA"/>
</dbReference>
<gene>
    <name evidence="2" type="ORF">B0H17DRAFT_1202504</name>
</gene>
<sequence>MVPRTWCTADQTSFIDRWMPEFLLKQDAKRLDEFWPKMMEAWQVEFPEEVVLGLPLQEVDPDPNAEPVLELSEADRARLKDALEKRDSQLHNSFNNGSKKIRKHDSGGRRVLEVYQRLHKLTVKEALRRSEYDSLNEAAQCRDEDGEWIDDEDDAVKMTRISGARRERMKVWRRVLQQAWDDEEEEVKEEVRRIAREEVVVQPTVDEAGEDGKPRERTPQEYQLSIDEATPVAEMILAEFMKMTGWMGVLVFGGPVPRRGGEIGVKSIPFGLTAGGVDFPQFHPKWQKGVTDHLFKFLRQAIPRKVRLARALDPDSDEEDAEDEEQSATASHKSKTHKKKKQLQAESADGVEEAVVDQEASSAESSKPLRRPRVKATSKSKSTAPAPAAPAVPAALTPALADDSYFAAPALTDDSYFAAPALADDSYSAAENDFLPSGPDDNLFPQPQPSYSTADETPPTRFSAMEAKGADDFLATLALENLDPGEDFDSWGTPPVPSYTALVASFAPNYGLSPVPAAEPSELLSSSFTFAPPASFGSPRDMHAAPVSRPLGSNDFPMHRPTPKPKQSFGSDKDPQLFFGRSYAFCVPQQQPQSYAGAVLEDTPSVSITRIGCVSIAHIGSVSVTLIGSGATRSSLFSPLSIFLCFGPRSTVAAADSQKNLHKTFPVVAVGRPTPATL</sequence>
<accession>A0AAD7DGR3</accession>
<feature type="compositionally biased region" description="Basic residues" evidence="1">
    <location>
        <begin position="332"/>
        <end position="342"/>
    </location>
</feature>
<protein>
    <submittedName>
        <fullName evidence="2">Uncharacterized protein</fullName>
    </submittedName>
</protein>
<proteinExistence type="predicted"/>
<feature type="region of interest" description="Disordered" evidence="1">
    <location>
        <begin position="430"/>
        <end position="458"/>
    </location>
</feature>
<name>A0AAD7DGR3_MYCRO</name>
<organism evidence="2 3">
    <name type="scientific">Mycena rosella</name>
    <name type="common">Pink bonnet</name>
    <name type="synonym">Agaricus rosellus</name>
    <dbReference type="NCBI Taxonomy" id="1033263"/>
    <lineage>
        <taxon>Eukaryota</taxon>
        <taxon>Fungi</taxon>
        <taxon>Dikarya</taxon>
        <taxon>Basidiomycota</taxon>
        <taxon>Agaricomycotina</taxon>
        <taxon>Agaricomycetes</taxon>
        <taxon>Agaricomycetidae</taxon>
        <taxon>Agaricales</taxon>
        <taxon>Marasmiineae</taxon>
        <taxon>Mycenaceae</taxon>
        <taxon>Mycena</taxon>
    </lineage>
</organism>
<feature type="compositionally biased region" description="Basic residues" evidence="1">
    <location>
        <begin position="368"/>
        <end position="378"/>
    </location>
</feature>
<feature type="region of interest" description="Disordered" evidence="1">
    <location>
        <begin position="312"/>
        <end position="391"/>
    </location>
</feature>
<keyword evidence="3" id="KW-1185">Reference proteome</keyword>
<comment type="caution">
    <text evidence="2">The sequence shown here is derived from an EMBL/GenBank/DDBJ whole genome shotgun (WGS) entry which is preliminary data.</text>
</comment>
<dbReference type="Proteomes" id="UP001221757">
    <property type="component" value="Unassembled WGS sequence"/>
</dbReference>
<feature type="compositionally biased region" description="Acidic residues" evidence="1">
    <location>
        <begin position="314"/>
        <end position="326"/>
    </location>
</feature>
<reference evidence="2" key="1">
    <citation type="submission" date="2023-03" db="EMBL/GenBank/DDBJ databases">
        <title>Massive genome expansion in bonnet fungi (Mycena s.s.) driven by repeated elements and novel gene families across ecological guilds.</title>
        <authorList>
            <consortium name="Lawrence Berkeley National Laboratory"/>
            <person name="Harder C.B."/>
            <person name="Miyauchi S."/>
            <person name="Viragh M."/>
            <person name="Kuo A."/>
            <person name="Thoen E."/>
            <person name="Andreopoulos B."/>
            <person name="Lu D."/>
            <person name="Skrede I."/>
            <person name="Drula E."/>
            <person name="Henrissat B."/>
            <person name="Morin E."/>
            <person name="Kohler A."/>
            <person name="Barry K."/>
            <person name="LaButti K."/>
            <person name="Morin E."/>
            <person name="Salamov A."/>
            <person name="Lipzen A."/>
            <person name="Mereny Z."/>
            <person name="Hegedus B."/>
            <person name="Baldrian P."/>
            <person name="Stursova M."/>
            <person name="Weitz H."/>
            <person name="Taylor A."/>
            <person name="Grigoriev I.V."/>
            <person name="Nagy L.G."/>
            <person name="Martin F."/>
            <person name="Kauserud H."/>
        </authorList>
    </citation>
    <scope>NUCLEOTIDE SEQUENCE</scope>
    <source>
        <strain evidence="2">CBHHK067</strain>
    </source>
</reference>
<evidence type="ECO:0000313" key="2">
    <source>
        <dbReference type="EMBL" id="KAJ7689142.1"/>
    </source>
</evidence>